<dbReference type="AlphaFoldDB" id="A0AAF1AY05"/>
<protein>
    <submittedName>
        <fullName evidence="1">Uncharacterized protein</fullName>
    </submittedName>
</protein>
<sequence>MQIKAAKAVVNAKAACSSTFGLGEDSIHTSSVFAMPMVSSKINGFRGTGVDRAKYFSWRDIGRNSDISLEEHDLESASMLPRS</sequence>
<reference evidence="1" key="2">
    <citation type="submission" date="2022-03" db="EMBL/GenBank/DDBJ databases">
        <title>Draft title - Genomic analysis of global carrot germplasm unveils the trajectory of domestication and the origin of high carotenoid orange carrot.</title>
        <authorList>
            <person name="Iorizzo M."/>
            <person name="Ellison S."/>
            <person name="Senalik D."/>
            <person name="Macko-Podgorni A."/>
            <person name="Grzebelus D."/>
            <person name="Bostan H."/>
            <person name="Rolling W."/>
            <person name="Curaba J."/>
            <person name="Simon P."/>
        </authorList>
    </citation>
    <scope>NUCLEOTIDE SEQUENCE</scope>
    <source>
        <tissue evidence="1">Leaf</tissue>
    </source>
</reference>
<dbReference type="EMBL" id="CP093346">
    <property type="protein sequence ID" value="WOG97277.1"/>
    <property type="molecule type" value="Genomic_DNA"/>
</dbReference>
<evidence type="ECO:0000313" key="1">
    <source>
        <dbReference type="EMBL" id="WOG97277.1"/>
    </source>
</evidence>
<keyword evidence="2" id="KW-1185">Reference proteome</keyword>
<proteinExistence type="predicted"/>
<evidence type="ECO:0000313" key="2">
    <source>
        <dbReference type="Proteomes" id="UP000077755"/>
    </source>
</evidence>
<reference evidence="1" key="1">
    <citation type="journal article" date="2016" name="Nat. Genet.">
        <title>A high-quality carrot genome assembly provides new insights into carotenoid accumulation and asterid genome evolution.</title>
        <authorList>
            <person name="Iorizzo M."/>
            <person name="Ellison S."/>
            <person name="Senalik D."/>
            <person name="Zeng P."/>
            <person name="Satapoomin P."/>
            <person name="Huang J."/>
            <person name="Bowman M."/>
            <person name="Iovene M."/>
            <person name="Sanseverino W."/>
            <person name="Cavagnaro P."/>
            <person name="Yildiz M."/>
            <person name="Macko-Podgorni A."/>
            <person name="Moranska E."/>
            <person name="Grzebelus E."/>
            <person name="Grzebelus D."/>
            <person name="Ashrafi H."/>
            <person name="Zheng Z."/>
            <person name="Cheng S."/>
            <person name="Spooner D."/>
            <person name="Van Deynze A."/>
            <person name="Simon P."/>
        </authorList>
    </citation>
    <scope>NUCLEOTIDE SEQUENCE</scope>
    <source>
        <tissue evidence="1">Leaf</tissue>
    </source>
</reference>
<gene>
    <name evidence="1" type="ORF">DCAR_0416617</name>
</gene>
<accession>A0AAF1AY05</accession>
<organism evidence="1 2">
    <name type="scientific">Daucus carota subsp. sativus</name>
    <name type="common">Carrot</name>
    <dbReference type="NCBI Taxonomy" id="79200"/>
    <lineage>
        <taxon>Eukaryota</taxon>
        <taxon>Viridiplantae</taxon>
        <taxon>Streptophyta</taxon>
        <taxon>Embryophyta</taxon>
        <taxon>Tracheophyta</taxon>
        <taxon>Spermatophyta</taxon>
        <taxon>Magnoliopsida</taxon>
        <taxon>eudicotyledons</taxon>
        <taxon>Gunneridae</taxon>
        <taxon>Pentapetalae</taxon>
        <taxon>asterids</taxon>
        <taxon>campanulids</taxon>
        <taxon>Apiales</taxon>
        <taxon>Apiaceae</taxon>
        <taxon>Apioideae</taxon>
        <taxon>Scandiceae</taxon>
        <taxon>Daucinae</taxon>
        <taxon>Daucus</taxon>
        <taxon>Daucus sect. Daucus</taxon>
    </lineage>
</organism>
<name>A0AAF1AY05_DAUCS</name>
<dbReference type="Proteomes" id="UP000077755">
    <property type="component" value="Chromosome 4"/>
</dbReference>